<accession>A0A067PFL8</accession>
<gene>
    <name evidence="1" type="ORF">JAAARDRAFT_72520</name>
</gene>
<dbReference type="AlphaFoldDB" id="A0A067PFL8"/>
<dbReference type="OrthoDB" id="2905436at2759"/>
<keyword evidence="2" id="KW-1185">Reference proteome</keyword>
<dbReference type="InParanoid" id="A0A067PFL8"/>
<proteinExistence type="predicted"/>
<dbReference type="Proteomes" id="UP000027265">
    <property type="component" value="Unassembled WGS sequence"/>
</dbReference>
<evidence type="ECO:0000313" key="2">
    <source>
        <dbReference type="Proteomes" id="UP000027265"/>
    </source>
</evidence>
<dbReference type="HOGENOM" id="CLU_103053_1_0_1"/>
<protein>
    <submittedName>
        <fullName evidence="1">Uncharacterized protein</fullName>
    </submittedName>
</protein>
<dbReference type="EMBL" id="KL197733">
    <property type="protein sequence ID" value="KDQ53564.1"/>
    <property type="molecule type" value="Genomic_DNA"/>
</dbReference>
<reference evidence="2" key="1">
    <citation type="journal article" date="2014" name="Proc. Natl. Acad. Sci. U.S.A.">
        <title>Extensive sampling of basidiomycete genomes demonstrates inadequacy of the white-rot/brown-rot paradigm for wood decay fungi.</title>
        <authorList>
            <person name="Riley R."/>
            <person name="Salamov A.A."/>
            <person name="Brown D.W."/>
            <person name="Nagy L.G."/>
            <person name="Floudas D."/>
            <person name="Held B.W."/>
            <person name="Levasseur A."/>
            <person name="Lombard V."/>
            <person name="Morin E."/>
            <person name="Otillar R."/>
            <person name="Lindquist E.A."/>
            <person name="Sun H."/>
            <person name="LaButti K.M."/>
            <person name="Schmutz J."/>
            <person name="Jabbour D."/>
            <person name="Luo H."/>
            <person name="Baker S.E."/>
            <person name="Pisabarro A.G."/>
            <person name="Walton J.D."/>
            <person name="Blanchette R.A."/>
            <person name="Henrissat B."/>
            <person name="Martin F."/>
            <person name="Cullen D."/>
            <person name="Hibbett D.S."/>
            <person name="Grigoriev I.V."/>
        </authorList>
    </citation>
    <scope>NUCLEOTIDE SEQUENCE [LARGE SCALE GENOMIC DNA]</scope>
    <source>
        <strain evidence="2">MUCL 33604</strain>
    </source>
</reference>
<evidence type="ECO:0000313" key="1">
    <source>
        <dbReference type="EMBL" id="KDQ53564.1"/>
    </source>
</evidence>
<sequence>MPTSKTITFSWNGLTKKVKLLLCFSPPPDVQLGTDQNVVAWKVIVAQPGSSGCASIIYSGQVGFGNDEIGHGNIVASSSQIEITGGQKVKLITDADGDTRWEPPVSDPSLGQLFRAYNKTTTSRTISVGTMRVYSDGHKDYDPTFLWATVGPNMAAEAKVQPILNAYINLNYQKNQFITIDLSDDVMWSQNLSDLPENSSFVLVETKEHGYQIQPAADK</sequence>
<name>A0A067PFL8_9AGAM</name>
<organism evidence="1 2">
    <name type="scientific">Jaapia argillacea MUCL 33604</name>
    <dbReference type="NCBI Taxonomy" id="933084"/>
    <lineage>
        <taxon>Eukaryota</taxon>
        <taxon>Fungi</taxon>
        <taxon>Dikarya</taxon>
        <taxon>Basidiomycota</taxon>
        <taxon>Agaricomycotina</taxon>
        <taxon>Agaricomycetes</taxon>
        <taxon>Agaricomycetidae</taxon>
        <taxon>Jaapiales</taxon>
        <taxon>Jaapiaceae</taxon>
        <taxon>Jaapia</taxon>
    </lineage>
</organism>